<accession>A0A5J5FB22</accession>
<dbReference type="EMBL" id="VXIS01000006">
    <property type="protein sequence ID" value="KAA8914400.1"/>
    <property type="molecule type" value="Genomic_DNA"/>
</dbReference>
<proteinExistence type="predicted"/>
<dbReference type="AlphaFoldDB" id="A0A5J5FB22"/>
<reference evidence="1 2" key="1">
    <citation type="submission" date="2019-09" db="EMBL/GenBank/DDBJ databases">
        <title>Draft genome of the ectomycorrhizal ascomycete Sphaerosporella brunnea.</title>
        <authorList>
            <consortium name="DOE Joint Genome Institute"/>
            <person name="Benucci G.M."/>
            <person name="Marozzi G."/>
            <person name="Antonielli L."/>
            <person name="Sanchez S."/>
            <person name="Marco P."/>
            <person name="Wang X."/>
            <person name="Falini L.B."/>
            <person name="Barry K."/>
            <person name="Haridas S."/>
            <person name="Lipzen A."/>
            <person name="Labutti K."/>
            <person name="Grigoriev I.V."/>
            <person name="Murat C."/>
            <person name="Martin F."/>
            <person name="Albertini E."/>
            <person name="Donnini D."/>
            <person name="Bonito G."/>
        </authorList>
    </citation>
    <scope>NUCLEOTIDE SEQUENCE [LARGE SCALE GENOMIC DNA]</scope>
    <source>
        <strain evidence="1 2">Sb_GMNB300</strain>
    </source>
</reference>
<evidence type="ECO:0000313" key="2">
    <source>
        <dbReference type="Proteomes" id="UP000326924"/>
    </source>
</evidence>
<gene>
    <name evidence="1" type="ORF">FN846DRAFT_902119</name>
</gene>
<comment type="caution">
    <text evidence="1">The sequence shown here is derived from an EMBL/GenBank/DDBJ whole genome shotgun (WGS) entry which is preliminary data.</text>
</comment>
<protein>
    <submittedName>
        <fullName evidence="1">Uncharacterized protein</fullName>
    </submittedName>
</protein>
<evidence type="ECO:0000313" key="1">
    <source>
        <dbReference type="EMBL" id="KAA8914400.1"/>
    </source>
</evidence>
<sequence>MAHTYSVRWDPQSTAQQIPQEGELVMLSFAMDTINFPHGPRSTYCPTAHPSQISCSCTPLLTTPGKGWHYALVIFAWRDDVKKETMVIFLPVVSYSNRPKVFTGAAWNADTWMRNNTNEVQKLYHLPVPATGWTPPPNPHPMAPTVAFTNWMNNRPSWIAVANATLKLADTDQWLRHPSGPVMISGGAAALTRLRNFKDGIIPTKLAELQSRNLSYRPAVYYLEIPDFHATHAVVINSLYNEAAPAPPTSTADHLDDAVPCEWADRFDPFKARRTVEDWILSLRPTASRELSAEMDAVDAESLAQLPDIAATSQTKNVSAYCVTGLSCGAAAGVMPPSDRGHPMNPQSKVIRVPENVRSSGLPADNNHQVWQFNSVTGEATPDLVRKRPDHSQHVG</sequence>
<dbReference type="OrthoDB" id="5749545at2759"/>
<dbReference type="Proteomes" id="UP000326924">
    <property type="component" value="Unassembled WGS sequence"/>
</dbReference>
<dbReference type="InParanoid" id="A0A5J5FB22"/>
<name>A0A5J5FB22_9PEZI</name>
<keyword evidence="2" id="KW-1185">Reference proteome</keyword>
<organism evidence="1 2">
    <name type="scientific">Sphaerosporella brunnea</name>
    <dbReference type="NCBI Taxonomy" id="1250544"/>
    <lineage>
        <taxon>Eukaryota</taxon>
        <taxon>Fungi</taxon>
        <taxon>Dikarya</taxon>
        <taxon>Ascomycota</taxon>
        <taxon>Pezizomycotina</taxon>
        <taxon>Pezizomycetes</taxon>
        <taxon>Pezizales</taxon>
        <taxon>Pyronemataceae</taxon>
        <taxon>Sphaerosporella</taxon>
    </lineage>
</organism>